<dbReference type="KEGG" id="mmao:MMOS7_04800"/>
<evidence type="ECO:0000256" key="1">
    <source>
        <dbReference type="ARBA" id="ARBA00022908"/>
    </source>
</evidence>
<evidence type="ECO:0000259" key="5">
    <source>
        <dbReference type="PROSITE" id="PS51898"/>
    </source>
</evidence>
<dbReference type="AlphaFoldDB" id="A0A2Z5PLQ0"/>
<feature type="domain" description="Core-binding (CB)" evidence="6">
    <location>
        <begin position="21"/>
        <end position="107"/>
    </location>
</feature>
<dbReference type="Pfam" id="PF00589">
    <property type="entry name" value="Phage_integrase"/>
    <property type="match status" value="1"/>
</dbReference>
<dbReference type="InterPro" id="IPR004107">
    <property type="entry name" value="Integrase_SAM-like_N"/>
</dbReference>
<dbReference type="Proteomes" id="UP000263689">
    <property type="component" value="Chromosome"/>
</dbReference>
<dbReference type="GeneID" id="37874965"/>
<dbReference type="CDD" id="cd00397">
    <property type="entry name" value="DNA_BRE_C"/>
    <property type="match status" value="1"/>
</dbReference>
<dbReference type="Gene3D" id="1.10.150.130">
    <property type="match status" value="1"/>
</dbReference>
<dbReference type="SUPFAM" id="SSF56349">
    <property type="entry name" value="DNA breaking-rejoining enzymes"/>
    <property type="match status" value="1"/>
</dbReference>
<evidence type="ECO:0000259" key="6">
    <source>
        <dbReference type="PROSITE" id="PS51900"/>
    </source>
</evidence>
<keyword evidence="2 4" id="KW-0238">DNA-binding</keyword>
<protein>
    <submittedName>
        <fullName evidence="7">Putative phage integrase</fullName>
    </submittedName>
</protein>
<dbReference type="InterPro" id="IPR013762">
    <property type="entry name" value="Integrase-like_cat_sf"/>
</dbReference>
<name>A0A2Z5PLQ0_METMI</name>
<dbReference type="InterPro" id="IPR002104">
    <property type="entry name" value="Integrase_catalytic"/>
</dbReference>
<evidence type="ECO:0000256" key="3">
    <source>
        <dbReference type="ARBA" id="ARBA00023172"/>
    </source>
</evidence>
<organism evidence="7 8">
    <name type="scientific">Methanococcus maripaludis OS7</name>
    <dbReference type="NCBI Taxonomy" id="637915"/>
    <lineage>
        <taxon>Archaea</taxon>
        <taxon>Methanobacteriati</taxon>
        <taxon>Methanobacteriota</taxon>
        <taxon>Methanomada group</taxon>
        <taxon>Methanococci</taxon>
        <taxon>Methanococcales</taxon>
        <taxon>Methanococcaceae</taxon>
        <taxon>Methanococcus</taxon>
    </lineage>
</organism>
<evidence type="ECO:0000256" key="2">
    <source>
        <dbReference type="ARBA" id="ARBA00023125"/>
    </source>
</evidence>
<evidence type="ECO:0000256" key="4">
    <source>
        <dbReference type="PROSITE-ProRule" id="PRU01248"/>
    </source>
</evidence>
<dbReference type="GO" id="GO:0003677">
    <property type="term" value="F:DNA binding"/>
    <property type="evidence" value="ECO:0007669"/>
    <property type="project" value="UniProtKB-UniRule"/>
</dbReference>
<dbReference type="PROSITE" id="PS51898">
    <property type="entry name" value="TYR_RECOMBINASE"/>
    <property type="match status" value="1"/>
</dbReference>
<reference evidence="7 8" key="1">
    <citation type="submission" date="2009-06" db="EMBL/GenBank/DDBJ databases">
        <title>Molecular Evidence for Microbiologically Influenced Corrosion from genome of Methanogen.</title>
        <authorList>
            <person name="Ito N."/>
            <person name="Tsurumaru H."/>
            <person name="Shimizu A."/>
            <person name="Harada T."/>
            <person name="Hosoyama A."/>
            <person name="Horikawa H."/>
            <person name="Wakai S."/>
            <person name="Sasaki K."/>
            <person name="Nishijima K."/>
            <person name="Ataku H."/>
            <person name="Yamazaki J."/>
            <person name="Mise M."/>
            <person name="Yamazaki S."/>
            <person name="Tanikawa S."/>
            <person name="Harayama S."/>
            <person name="Fujita N."/>
        </authorList>
    </citation>
    <scope>NUCLEOTIDE SEQUENCE [LARGE SCALE GENOMIC DNA]</scope>
    <source>
        <strain evidence="8">OS7 ( NBRC 103642)</strain>
    </source>
</reference>
<dbReference type="GO" id="GO:0006310">
    <property type="term" value="P:DNA recombination"/>
    <property type="evidence" value="ECO:0007669"/>
    <property type="project" value="UniProtKB-KW"/>
</dbReference>
<dbReference type="EMBL" id="AP011528">
    <property type="protein sequence ID" value="BAP62566.1"/>
    <property type="molecule type" value="Genomic_DNA"/>
</dbReference>
<dbReference type="InterPro" id="IPR011010">
    <property type="entry name" value="DNA_brk_join_enz"/>
</dbReference>
<dbReference type="InterPro" id="IPR044068">
    <property type="entry name" value="CB"/>
</dbReference>
<proteinExistence type="predicted"/>
<accession>A0A2Z5PLQ0</accession>
<dbReference type="PROSITE" id="PS51900">
    <property type="entry name" value="CB"/>
    <property type="match status" value="1"/>
</dbReference>
<dbReference type="InterPro" id="IPR010998">
    <property type="entry name" value="Integrase_recombinase_N"/>
</dbReference>
<feature type="domain" description="Tyr recombinase" evidence="5">
    <location>
        <begin position="130"/>
        <end position="316"/>
    </location>
</feature>
<keyword evidence="3" id="KW-0233">DNA recombination</keyword>
<evidence type="ECO:0000313" key="7">
    <source>
        <dbReference type="EMBL" id="BAP62566.1"/>
    </source>
</evidence>
<keyword evidence="1" id="KW-0229">DNA integration</keyword>
<dbReference type="Pfam" id="PF13495">
    <property type="entry name" value="Phage_int_SAM_4"/>
    <property type="match status" value="1"/>
</dbReference>
<dbReference type="RefSeq" id="WP_119720683.1">
    <property type="nucleotide sequence ID" value="NZ_AP011528.1"/>
</dbReference>
<dbReference type="Gene3D" id="1.10.443.10">
    <property type="entry name" value="Intergrase catalytic core"/>
    <property type="match status" value="1"/>
</dbReference>
<dbReference type="PANTHER" id="PTHR30349:SF41">
    <property type="entry name" value="INTEGRASE_RECOMBINASE PROTEIN MJ0367-RELATED"/>
    <property type="match status" value="1"/>
</dbReference>
<evidence type="ECO:0000313" key="8">
    <source>
        <dbReference type="Proteomes" id="UP000263689"/>
    </source>
</evidence>
<dbReference type="PANTHER" id="PTHR30349">
    <property type="entry name" value="PHAGE INTEGRASE-RELATED"/>
    <property type="match status" value="1"/>
</dbReference>
<dbReference type="InterPro" id="IPR050090">
    <property type="entry name" value="Tyrosine_recombinase_XerCD"/>
</dbReference>
<sequence length="322" mass="38585">MQNLKNMILFTPGKEKVEETPKSKKWVDKFIEEREFDGIKKSTIQGDVNRLKVFLNFVEHRLKKEPEDMTNADFIKFFNYLEKERKLSKNTQNRYYNHLKVFYKLMRLKNFNDFKDESEDRKRFSGFEIKHYDSLSTEILNMIFQEILETRSTTKIRDVMIIRFLWDTGARISEALKLKYKDSDFDKGEFRLRDTKGKEERIVTCSDKTLELVNYCLKGNIRKEPEDNIFQTYRGEPLQRNRISDVFRNAVKELKSQGRIPENKRVVIHSLRHGRAVDLLDKGMPIDIVKEYLGHKSLETTLYYSHSKERQENMLKQIKKIL</sequence>
<dbReference type="GO" id="GO:0015074">
    <property type="term" value="P:DNA integration"/>
    <property type="evidence" value="ECO:0007669"/>
    <property type="project" value="UniProtKB-KW"/>
</dbReference>
<gene>
    <name evidence="7" type="ORF">MMOS7_04800</name>
</gene>